<dbReference type="SUPFAM" id="SSF56601">
    <property type="entry name" value="beta-lactamase/transpeptidase-like"/>
    <property type="match status" value="1"/>
</dbReference>
<feature type="domain" description="NTF2-like N-terminal transpeptidase" evidence="2">
    <location>
        <begin position="24"/>
        <end position="133"/>
    </location>
</feature>
<keyword evidence="3" id="KW-0645">Protease</keyword>
<proteinExistence type="predicted"/>
<dbReference type="InterPro" id="IPR012338">
    <property type="entry name" value="Beta-lactam/transpept-like"/>
</dbReference>
<dbReference type="PANTHER" id="PTHR30627">
    <property type="entry name" value="PEPTIDOGLYCAN D,D-TRANSPEPTIDASE"/>
    <property type="match status" value="1"/>
</dbReference>
<dbReference type="GO" id="GO:0071555">
    <property type="term" value="P:cell wall organization"/>
    <property type="evidence" value="ECO:0007669"/>
    <property type="project" value="TreeGrafter"/>
</dbReference>
<dbReference type="AlphaFoldDB" id="A0AAU7ATN6"/>
<dbReference type="GO" id="GO:0046677">
    <property type="term" value="P:response to antibiotic"/>
    <property type="evidence" value="ECO:0007669"/>
    <property type="project" value="InterPro"/>
</dbReference>
<dbReference type="InterPro" id="IPR032710">
    <property type="entry name" value="NTF2-like_dom_sf"/>
</dbReference>
<evidence type="ECO:0000313" key="3">
    <source>
        <dbReference type="EMBL" id="XAY04984.1"/>
    </source>
</evidence>
<dbReference type="InterPro" id="IPR001460">
    <property type="entry name" value="PCN-bd_Tpept"/>
</dbReference>
<evidence type="ECO:0000259" key="2">
    <source>
        <dbReference type="Pfam" id="PF05223"/>
    </source>
</evidence>
<sequence length="511" mass="51641">MLLGGAVAGALALTGSGDADRSREAAVRRFTTAWARQDPAAMWPALDPASKRAHPRSGFVEAYRAAYRAAGVTRVRVLTVNAPEDGASTASVAVRTRRFGTLRGTVSLPVTGSGDTAGVRWDASQRLPGLRKGEPVRLRRGTKPKRAAILAAGGAALDADALGASIVGKVGPPATGLQRLYASRVAGHASERLLFGTRVIGRVPAVRGTVLRTTIRPGLQQKAAAALGDRLGGIAVVRPRDGAVLALAGLAVSAPQPPGSTFKIITTAAALKAGLASPRSTYPVRTAATLSGTKLRNASDESCGGTLEEAFAESCNSVFAPLGAKLGARRLVAAARAFGFEEAPRIPAIKPSTTGGTTAMQDDLAVGAAAIGQNRDLATPLEMATVGATIANGGVRFRPHLGASDPPHSARVVSAKVARQVRAMMLAVVRSGTGRAAALPGVAVAGKTGTAELRATAGRAPDPKNTNAWFVAFAPADKPRVAVAVMLIGAGAGGASAAPVARDVLAAALAG</sequence>
<protein>
    <submittedName>
        <fullName evidence="3">Peptidoglycan D,D-transpeptidase MrdA</fullName>
        <ecNumber evidence="3">3.4.16.4</ecNumber>
    </submittedName>
</protein>
<keyword evidence="3" id="KW-0378">Hydrolase</keyword>
<gene>
    <name evidence="3" type="primary">mrdA_1</name>
    <name evidence="3" type="ORF">DSM112329_01825</name>
</gene>
<feature type="domain" description="Penicillin-binding protein transpeptidase" evidence="1">
    <location>
        <begin position="233"/>
        <end position="505"/>
    </location>
</feature>
<organism evidence="3">
    <name type="scientific">Paraconexibacter sp. AEG42_29</name>
    <dbReference type="NCBI Taxonomy" id="2997339"/>
    <lineage>
        <taxon>Bacteria</taxon>
        <taxon>Bacillati</taxon>
        <taxon>Actinomycetota</taxon>
        <taxon>Thermoleophilia</taxon>
        <taxon>Solirubrobacterales</taxon>
        <taxon>Paraconexibacteraceae</taxon>
        <taxon>Paraconexibacter</taxon>
    </lineage>
</organism>
<reference evidence="3" key="1">
    <citation type="submission" date="2022-12" db="EMBL/GenBank/DDBJ databases">
        <title>Paraconexibacter alkalitolerans sp. nov. and Baekduia alba sp. nov., isolated from soil and emended description of the genera Paraconexibacter (Chun et al., 2020) and Baekduia (An et al., 2020).</title>
        <authorList>
            <person name="Vieira S."/>
            <person name="Huber K.J."/>
            <person name="Geppert A."/>
            <person name="Wolf J."/>
            <person name="Neumann-Schaal M."/>
            <person name="Muesken M."/>
            <person name="Overmann J."/>
        </authorList>
    </citation>
    <scope>NUCLEOTIDE SEQUENCE</scope>
    <source>
        <strain evidence="3">AEG42_29</strain>
    </source>
</reference>
<dbReference type="Gene3D" id="3.40.710.10">
    <property type="entry name" value="DD-peptidase/beta-lactamase superfamily"/>
    <property type="match status" value="1"/>
</dbReference>
<dbReference type="Pfam" id="PF00905">
    <property type="entry name" value="Transpeptidase"/>
    <property type="match status" value="1"/>
</dbReference>
<dbReference type="PANTHER" id="PTHR30627:SF24">
    <property type="entry name" value="PENICILLIN-BINDING PROTEIN 4B"/>
    <property type="match status" value="1"/>
</dbReference>
<dbReference type="Pfam" id="PF05223">
    <property type="entry name" value="MecA_N"/>
    <property type="match status" value="1"/>
</dbReference>
<keyword evidence="3" id="KW-0121">Carboxypeptidase</keyword>
<dbReference type="InterPro" id="IPR007887">
    <property type="entry name" value="MecA_N"/>
</dbReference>
<dbReference type="EMBL" id="CP114014">
    <property type="protein sequence ID" value="XAY04984.1"/>
    <property type="molecule type" value="Genomic_DNA"/>
</dbReference>
<accession>A0AAU7ATN6</accession>
<dbReference type="SUPFAM" id="SSF54427">
    <property type="entry name" value="NTF2-like"/>
    <property type="match status" value="1"/>
</dbReference>
<evidence type="ECO:0000259" key="1">
    <source>
        <dbReference type="Pfam" id="PF00905"/>
    </source>
</evidence>
<dbReference type="RefSeq" id="WP_354701506.1">
    <property type="nucleotide sequence ID" value="NZ_CP114014.1"/>
</dbReference>
<name>A0AAU7ATN6_9ACTN</name>
<dbReference type="GO" id="GO:0008658">
    <property type="term" value="F:penicillin binding"/>
    <property type="evidence" value="ECO:0007669"/>
    <property type="project" value="InterPro"/>
</dbReference>
<dbReference type="GO" id="GO:0005886">
    <property type="term" value="C:plasma membrane"/>
    <property type="evidence" value="ECO:0007669"/>
    <property type="project" value="TreeGrafter"/>
</dbReference>
<dbReference type="EC" id="3.4.16.4" evidence="3"/>
<dbReference type="GO" id="GO:0071972">
    <property type="term" value="F:peptidoglycan L,D-transpeptidase activity"/>
    <property type="evidence" value="ECO:0007669"/>
    <property type="project" value="TreeGrafter"/>
</dbReference>
<dbReference type="GO" id="GO:0009002">
    <property type="term" value="F:serine-type D-Ala-D-Ala carboxypeptidase activity"/>
    <property type="evidence" value="ECO:0007669"/>
    <property type="project" value="UniProtKB-EC"/>
</dbReference>
<dbReference type="InterPro" id="IPR050515">
    <property type="entry name" value="Beta-lactam/transpept"/>
</dbReference>
<dbReference type="KEGG" id="parq:DSM112329_01825"/>